<name>A0A2T7SXI1_9ACTN</name>
<evidence type="ECO:0000313" key="2">
    <source>
        <dbReference type="Proteomes" id="UP000245992"/>
    </source>
</evidence>
<proteinExistence type="predicted"/>
<dbReference type="EMBL" id="AZSP01000275">
    <property type="protein sequence ID" value="PVE07562.1"/>
    <property type="molecule type" value="Genomic_DNA"/>
</dbReference>
<organism evidence="1 2">
    <name type="scientific">Streptomyces scopuliridis RB72</name>
    <dbReference type="NCBI Taxonomy" id="1440053"/>
    <lineage>
        <taxon>Bacteria</taxon>
        <taxon>Bacillati</taxon>
        <taxon>Actinomycetota</taxon>
        <taxon>Actinomycetes</taxon>
        <taxon>Kitasatosporales</taxon>
        <taxon>Streptomycetaceae</taxon>
        <taxon>Streptomyces</taxon>
    </lineage>
</organism>
<accession>A0A2T7SXI1</accession>
<protein>
    <submittedName>
        <fullName evidence="1">Uncharacterized protein</fullName>
    </submittedName>
</protein>
<gene>
    <name evidence="1" type="ORF">Y717_23180</name>
</gene>
<keyword evidence="2" id="KW-1185">Reference proteome</keyword>
<sequence length="33" mass="3729">MILLKGPPSDMHALIYGTFDASVSRKVVRDVRR</sequence>
<reference evidence="1" key="1">
    <citation type="submission" date="2013-12" db="EMBL/GenBank/DDBJ databases">
        <title>Annotated genome of Streptomyces scopuliridis.</title>
        <authorList>
            <person name="Olson J.B."/>
        </authorList>
    </citation>
    <scope>NUCLEOTIDE SEQUENCE [LARGE SCALE GENOMIC DNA]</scope>
    <source>
        <strain evidence="1">RB72</strain>
    </source>
</reference>
<comment type="caution">
    <text evidence="1">The sequence shown here is derived from an EMBL/GenBank/DDBJ whole genome shotgun (WGS) entry which is preliminary data.</text>
</comment>
<evidence type="ECO:0000313" key="1">
    <source>
        <dbReference type="EMBL" id="PVE07562.1"/>
    </source>
</evidence>
<dbReference type="AlphaFoldDB" id="A0A2T7SXI1"/>
<dbReference type="Proteomes" id="UP000245992">
    <property type="component" value="Unassembled WGS sequence"/>
</dbReference>